<dbReference type="InterPro" id="IPR053962">
    <property type="entry name" value="XRCC4_CC"/>
</dbReference>
<dbReference type="Pfam" id="PF06632">
    <property type="entry name" value="XRCC4"/>
    <property type="match status" value="1"/>
</dbReference>
<dbReference type="SUPFAM" id="SSF50809">
    <property type="entry name" value="XRCC4, N-terminal domain"/>
    <property type="match status" value="1"/>
</dbReference>
<comment type="subcellular location">
    <subcellularLocation>
        <location evidence="1">Nucleus</location>
    </subcellularLocation>
</comment>
<evidence type="ECO:0000256" key="2">
    <source>
        <dbReference type="ARBA" id="ARBA00022763"/>
    </source>
</evidence>
<dbReference type="GO" id="GO:0005958">
    <property type="term" value="C:DNA-dependent protein kinase-DNA ligase 4 complex"/>
    <property type="evidence" value="ECO:0007669"/>
    <property type="project" value="TreeGrafter"/>
</dbReference>
<dbReference type="Pfam" id="PF21924">
    <property type="entry name" value="XRCC4_CC"/>
    <property type="match status" value="1"/>
</dbReference>
<dbReference type="InterPro" id="IPR009089">
    <property type="entry name" value="XRCC4_N_sf"/>
</dbReference>
<reference evidence="12" key="3">
    <citation type="journal article" date="2014" name="Nature">
        <title>Elephant shark genome provides unique insights into gnathostome evolution.</title>
        <authorList>
            <consortium name="International Elephant Shark Genome Sequencing Consortium"/>
            <person name="Venkatesh B."/>
            <person name="Lee A.P."/>
            <person name="Ravi V."/>
            <person name="Maurya A.K."/>
            <person name="Lian M.M."/>
            <person name="Swann J.B."/>
            <person name="Ohta Y."/>
            <person name="Flajnik M.F."/>
            <person name="Sutoh Y."/>
            <person name="Kasahara M."/>
            <person name="Hoon S."/>
            <person name="Gangu V."/>
            <person name="Roy S.W."/>
            <person name="Irimia M."/>
            <person name="Korzh V."/>
            <person name="Kondrychyn I."/>
            <person name="Lim Z.W."/>
            <person name="Tay B.H."/>
            <person name="Tohari S."/>
            <person name="Kong K.W."/>
            <person name="Ho S."/>
            <person name="Lorente-Galdos B."/>
            <person name="Quilez J."/>
            <person name="Marques-Bonet T."/>
            <person name="Raney B.J."/>
            <person name="Ingham P.W."/>
            <person name="Tay A."/>
            <person name="Hillier L.W."/>
            <person name="Minx P."/>
            <person name="Boehm T."/>
            <person name="Wilson R.K."/>
            <person name="Brenner S."/>
            <person name="Warren W.C."/>
        </authorList>
    </citation>
    <scope>NUCLEOTIDE SEQUENCE [LARGE SCALE GENOMIC DNA]</scope>
</reference>
<keyword evidence="2" id="KW-0227">DNA damage</keyword>
<dbReference type="GO" id="GO:0010165">
    <property type="term" value="P:response to X-ray"/>
    <property type="evidence" value="ECO:0007669"/>
    <property type="project" value="TreeGrafter"/>
</dbReference>
<evidence type="ECO:0000256" key="1">
    <source>
        <dbReference type="ARBA" id="ARBA00004123"/>
    </source>
</evidence>
<feature type="compositionally biased region" description="Polar residues" evidence="7">
    <location>
        <begin position="311"/>
        <end position="321"/>
    </location>
</feature>
<dbReference type="STRING" id="7868.ENSCMIP00000016789"/>
<evidence type="ECO:0000256" key="7">
    <source>
        <dbReference type="SAM" id="MobiDB-lite"/>
    </source>
</evidence>
<dbReference type="Proteomes" id="UP000314986">
    <property type="component" value="Unassembled WGS sequence"/>
</dbReference>
<evidence type="ECO:0000259" key="10">
    <source>
        <dbReference type="Pfam" id="PF21925"/>
    </source>
</evidence>
<dbReference type="InterPro" id="IPR053961">
    <property type="entry name" value="XRCC4_N"/>
</dbReference>
<dbReference type="AlphaFoldDB" id="A0A4W3I704"/>
<dbReference type="CDD" id="cd22283">
    <property type="entry name" value="HD_XRCC4_N"/>
    <property type="match status" value="1"/>
</dbReference>
<evidence type="ECO:0000313" key="11">
    <source>
        <dbReference type="Ensembl" id="ENSCMIP00000016789.1"/>
    </source>
</evidence>
<reference evidence="11" key="5">
    <citation type="submission" date="2025-09" db="UniProtKB">
        <authorList>
            <consortium name="Ensembl"/>
        </authorList>
    </citation>
    <scope>IDENTIFICATION</scope>
</reference>
<evidence type="ECO:0000256" key="5">
    <source>
        <dbReference type="ARBA" id="ARBA00023242"/>
    </source>
</evidence>
<feature type="domain" description="XRCC4 C-terminal" evidence="10">
    <location>
        <begin position="229"/>
        <end position="343"/>
    </location>
</feature>
<dbReference type="OMA" id="FIKGTWF"/>
<evidence type="ECO:0000313" key="12">
    <source>
        <dbReference type="Proteomes" id="UP000314986"/>
    </source>
</evidence>
<sequence length="345" mass="39131">MESHVCRIWPLSVPDFVHYLHISWETDLGKGFTVTLWNGQHAWSGKVSETQMTVEANEAEMEREKYLAELRQALTSGEGRTRNYSFDISKHGDADEMLNFTYEKVLQDFSFKLGSVELKKVSDPTEVIKELINYGLDCIGDLRIKNEHMQKENKRLKCDCDYSLNELEKHVKDKEALEHGLYSRFILVLNEKKAKIRSLQEKLKCTQEEAEASSESRGVVAASQETPAAKESIDSSANEESKDHTSEYRRCSQPPKPANAPTESHPLDSSLHETVDVAPSRKRRHRQQRDQVADAPKVPCENLSQDKGRSHSANPAPLSSPQEEDDQSLSTIPNTPDPDNLFDHI</sequence>
<dbReference type="Pfam" id="PF21925">
    <property type="entry name" value="XRCC4_C"/>
    <property type="match status" value="1"/>
</dbReference>
<dbReference type="FunCoup" id="A0A4W3I704">
    <property type="interactions" value="63"/>
</dbReference>
<dbReference type="Ensembl" id="ENSCMIT00000017122.1">
    <property type="protein sequence ID" value="ENSCMIP00000016789.1"/>
    <property type="gene ID" value="ENSCMIG00000008062.1"/>
</dbReference>
<evidence type="ECO:0000259" key="9">
    <source>
        <dbReference type="Pfam" id="PF21924"/>
    </source>
</evidence>
<dbReference type="InParanoid" id="A0A4W3I704"/>
<dbReference type="Gene3D" id="2.170.210.10">
    <property type="entry name" value="DNA double-strand break repair and VJ recombination XRCC4, N-terminal"/>
    <property type="match status" value="1"/>
</dbReference>
<feature type="region of interest" description="Disordered" evidence="7">
    <location>
        <begin position="208"/>
        <end position="345"/>
    </location>
</feature>
<organism evidence="11 12">
    <name type="scientific">Callorhinchus milii</name>
    <name type="common">Ghost shark</name>
    <dbReference type="NCBI Taxonomy" id="7868"/>
    <lineage>
        <taxon>Eukaryota</taxon>
        <taxon>Metazoa</taxon>
        <taxon>Chordata</taxon>
        <taxon>Craniata</taxon>
        <taxon>Vertebrata</taxon>
        <taxon>Chondrichthyes</taxon>
        <taxon>Holocephali</taxon>
        <taxon>Chimaeriformes</taxon>
        <taxon>Callorhinchidae</taxon>
        <taxon>Callorhinchus</taxon>
    </lineage>
</organism>
<dbReference type="CTD" id="7518"/>
<dbReference type="InterPro" id="IPR014751">
    <property type="entry name" value="XRCC4-like_C"/>
</dbReference>
<protein>
    <submittedName>
        <fullName evidence="11">X-ray repair cross complementing 4</fullName>
    </submittedName>
</protein>
<dbReference type="InterPro" id="IPR010585">
    <property type="entry name" value="DNA_repair_prot_XRCC4"/>
</dbReference>
<dbReference type="KEGG" id="cmk:103182673"/>
<reference evidence="12" key="1">
    <citation type="journal article" date="2006" name="Science">
        <title>Ancient noncoding elements conserved in the human genome.</title>
        <authorList>
            <person name="Venkatesh B."/>
            <person name="Kirkness E.F."/>
            <person name="Loh Y.H."/>
            <person name="Halpern A.L."/>
            <person name="Lee A.P."/>
            <person name="Johnson J."/>
            <person name="Dandona N."/>
            <person name="Viswanathan L.D."/>
            <person name="Tay A."/>
            <person name="Venter J.C."/>
            <person name="Strausberg R.L."/>
            <person name="Brenner S."/>
        </authorList>
    </citation>
    <scope>NUCLEOTIDE SEQUENCE [LARGE SCALE GENOMIC DNA]</scope>
</reference>
<keyword evidence="5" id="KW-0539">Nucleus</keyword>
<proteinExistence type="inferred from homology"/>
<dbReference type="PANTHER" id="PTHR28559:SF1">
    <property type="entry name" value="DNA REPAIR PROTEIN XRCC4"/>
    <property type="match status" value="1"/>
</dbReference>
<reference evidence="12" key="2">
    <citation type="journal article" date="2007" name="PLoS Biol.">
        <title>Survey sequencing and comparative analysis of the elephant shark (Callorhinchus milii) genome.</title>
        <authorList>
            <person name="Venkatesh B."/>
            <person name="Kirkness E.F."/>
            <person name="Loh Y.H."/>
            <person name="Halpern A.L."/>
            <person name="Lee A.P."/>
            <person name="Johnson J."/>
            <person name="Dandona N."/>
            <person name="Viswanathan L.D."/>
            <person name="Tay A."/>
            <person name="Venter J.C."/>
            <person name="Strausberg R.L."/>
            <person name="Brenner S."/>
        </authorList>
    </citation>
    <scope>NUCLEOTIDE SEQUENCE [LARGE SCALE GENOMIC DNA]</scope>
</reference>
<dbReference type="InterPro" id="IPR053963">
    <property type="entry name" value="XRCC4_C"/>
</dbReference>
<evidence type="ECO:0000256" key="3">
    <source>
        <dbReference type="ARBA" id="ARBA00023172"/>
    </source>
</evidence>
<evidence type="ECO:0000256" key="4">
    <source>
        <dbReference type="ARBA" id="ARBA00023204"/>
    </source>
</evidence>
<comment type="similarity">
    <text evidence="6">Belongs to the XRCC4-XLF family. XRCC4 subfamily.</text>
</comment>
<dbReference type="FunFam" id="1.20.5.370:FF:000011">
    <property type="entry name" value="DNA repair protein XRCC4 isoform X2"/>
    <property type="match status" value="1"/>
</dbReference>
<dbReference type="GO" id="GO:0003677">
    <property type="term" value="F:DNA binding"/>
    <property type="evidence" value="ECO:0007669"/>
    <property type="project" value="InterPro"/>
</dbReference>
<evidence type="ECO:0000259" key="8">
    <source>
        <dbReference type="Pfam" id="PF06632"/>
    </source>
</evidence>
<feature type="domain" description="XRCC4 N-terminal" evidence="8">
    <location>
        <begin position="18"/>
        <end position="119"/>
    </location>
</feature>
<name>A0A4W3I704_CALMI</name>
<dbReference type="GO" id="GO:0032807">
    <property type="term" value="C:DNA ligase IV complex"/>
    <property type="evidence" value="ECO:0007669"/>
    <property type="project" value="TreeGrafter"/>
</dbReference>
<reference evidence="11" key="4">
    <citation type="submission" date="2025-08" db="UniProtKB">
        <authorList>
            <consortium name="Ensembl"/>
        </authorList>
    </citation>
    <scope>IDENTIFICATION</scope>
</reference>
<dbReference type="SUPFAM" id="SSF58022">
    <property type="entry name" value="XRCC4, C-terminal oligomerization domain"/>
    <property type="match status" value="1"/>
</dbReference>
<dbReference type="InterPro" id="IPR038051">
    <property type="entry name" value="XRCC4-like_N_sf"/>
</dbReference>
<keyword evidence="12" id="KW-1185">Reference proteome</keyword>
<gene>
    <name evidence="11" type="primary">xrcc4</name>
</gene>
<keyword evidence="3" id="KW-0233">DNA recombination</keyword>
<dbReference type="GO" id="GO:0006303">
    <property type="term" value="P:double-strand break repair via nonhomologous end joining"/>
    <property type="evidence" value="ECO:0007669"/>
    <property type="project" value="UniProtKB-ARBA"/>
</dbReference>
<accession>A0A4W3I704</accession>
<dbReference type="GeneTree" id="ENSGT00390000017079"/>
<dbReference type="Gene3D" id="1.20.5.370">
    <property type="match status" value="1"/>
</dbReference>
<evidence type="ECO:0000256" key="6">
    <source>
        <dbReference type="ARBA" id="ARBA00025728"/>
    </source>
</evidence>
<keyword evidence="4" id="KW-0234">DNA repair</keyword>
<dbReference type="PANTHER" id="PTHR28559">
    <property type="entry name" value="DNA REPAIR PROTEIN XRCC4"/>
    <property type="match status" value="1"/>
</dbReference>
<dbReference type="OrthoDB" id="8064436at2759"/>
<dbReference type="GeneID" id="103182673"/>
<feature type="domain" description="XRCC4 coiled-coil" evidence="9">
    <location>
        <begin position="123"/>
        <end position="199"/>
    </location>
</feature>
<feature type="compositionally biased region" description="Basic and acidic residues" evidence="7">
    <location>
        <begin position="239"/>
        <end position="250"/>
    </location>
</feature>
<dbReference type="GO" id="GO:0033152">
    <property type="term" value="P:immunoglobulin V(D)J recombination"/>
    <property type="evidence" value="ECO:0007669"/>
    <property type="project" value="TreeGrafter"/>
</dbReference>